<dbReference type="CDD" id="cd03108">
    <property type="entry name" value="AdSS"/>
    <property type="match status" value="1"/>
</dbReference>
<proteinExistence type="inferred from homology"/>
<evidence type="ECO:0000256" key="4">
    <source>
        <dbReference type="ARBA" id="ARBA00022741"/>
    </source>
</evidence>
<dbReference type="GO" id="GO:0004019">
    <property type="term" value="F:adenylosuccinate synthase activity"/>
    <property type="evidence" value="ECO:0007669"/>
    <property type="project" value="UniProtKB-UniRule"/>
</dbReference>
<feature type="binding site" evidence="9">
    <location>
        <position position="314"/>
    </location>
    <ligand>
        <name>GTP</name>
        <dbReference type="ChEBI" id="CHEBI:37565"/>
    </ligand>
</feature>
<keyword evidence="9" id="KW-0963">Cytoplasm</keyword>
<feature type="binding site" evidence="9">
    <location>
        <begin position="422"/>
        <end position="424"/>
    </location>
    <ligand>
        <name>GTP</name>
        <dbReference type="ChEBI" id="CHEBI:37565"/>
    </ligand>
</feature>
<dbReference type="InterPro" id="IPR027417">
    <property type="entry name" value="P-loop_NTPase"/>
</dbReference>
<comment type="caution">
    <text evidence="12">The sequence shown here is derived from an EMBL/GenBank/DDBJ whole genome shotgun (WGS) entry which is preliminary data.</text>
</comment>
<evidence type="ECO:0000256" key="8">
    <source>
        <dbReference type="ARBA" id="ARBA00050432"/>
    </source>
</evidence>
<feature type="binding site" evidence="9">
    <location>
        <begin position="47"/>
        <end position="50"/>
    </location>
    <ligand>
        <name>IMP</name>
        <dbReference type="ChEBI" id="CHEBI:58053"/>
    </ligand>
</feature>
<comment type="pathway">
    <text evidence="9 11">Purine metabolism; AMP biosynthesis via de novo pathway; AMP from IMP: step 1/2.</text>
</comment>
<dbReference type="Gene3D" id="1.10.300.10">
    <property type="entry name" value="Adenylosuccinate Synthetase, subunit A, domain 2"/>
    <property type="match status" value="1"/>
</dbReference>
<feature type="binding site" evidence="9">
    <location>
        <begin position="20"/>
        <end position="23"/>
    </location>
    <ligand>
        <name>IMP</name>
        <dbReference type="ChEBI" id="CHEBI:58053"/>
    </ligand>
</feature>
<evidence type="ECO:0000256" key="7">
    <source>
        <dbReference type="ARBA" id="ARBA00023134"/>
    </source>
</evidence>
<dbReference type="InterPro" id="IPR042109">
    <property type="entry name" value="Adenylosuccinate_synth_dom1"/>
</dbReference>
<feature type="binding site" evidence="9">
    <location>
        <begin position="340"/>
        <end position="342"/>
    </location>
    <ligand>
        <name>GTP</name>
        <dbReference type="ChEBI" id="CHEBI:37565"/>
    </ligand>
</feature>
<dbReference type="FunFam" id="1.10.300.10:FF:000002">
    <property type="entry name" value="Adenylosuccinate synthetase, chloroplastic"/>
    <property type="match status" value="1"/>
</dbReference>
<name>A0ABD6EC44_9BILA</name>
<evidence type="ECO:0000256" key="3">
    <source>
        <dbReference type="ARBA" id="ARBA00022723"/>
    </source>
</evidence>
<feature type="binding site" evidence="9">
    <location>
        <position position="248"/>
    </location>
    <ligand>
        <name>IMP</name>
        <dbReference type="ChEBI" id="CHEBI:58053"/>
    </ligand>
</feature>
<keyword evidence="7 9" id="KW-0342">GTP-binding</keyword>
<dbReference type="AlphaFoldDB" id="A0ABD6EC44"/>
<comment type="subunit">
    <text evidence="1 9">Homodimer.</text>
</comment>
<dbReference type="InterPro" id="IPR042110">
    <property type="entry name" value="Adenylosuccinate_synth_dom2"/>
</dbReference>
<reference evidence="12 13" key="1">
    <citation type="submission" date="2024-08" db="EMBL/GenBank/DDBJ databases">
        <title>Gnathostoma spinigerum genome.</title>
        <authorList>
            <person name="Gonzalez-Bertolin B."/>
            <person name="Monzon S."/>
            <person name="Zaballos A."/>
            <person name="Jimenez P."/>
            <person name="Dekumyoy P."/>
            <person name="Varona S."/>
            <person name="Cuesta I."/>
            <person name="Sumanam S."/>
            <person name="Adisakwattana P."/>
            <person name="Gasser R.B."/>
            <person name="Hernandez-Gonzalez A."/>
            <person name="Young N.D."/>
            <person name="Perteguer M.J."/>
        </authorList>
    </citation>
    <scope>NUCLEOTIDE SEQUENCE [LARGE SCALE GENOMIC DNA]</scope>
    <source>
        <strain evidence="12">AL3</strain>
        <tissue evidence="12">Liver</tissue>
    </source>
</reference>
<feature type="binding site" evidence="9">
    <location>
        <position position="20"/>
    </location>
    <ligand>
        <name>Mg(2+)</name>
        <dbReference type="ChEBI" id="CHEBI:18420"/>
    </ligand>
</feature>
<keyword evidence="2 9" id="KW-0436">Ligase</keyword>
<dbReference type="GO" id="GO:0000287">
    <property type="term" value="F:magnesium ion binding"/>
    <property type="evidence" value="ECO:0007669"/>
    <property type="project" value="UniProtKB-UniRule"/>
</dbReference>
<dbReference type="Gene3D" id="3.40.440.10">
    <property type="entry name" value="Adenylosuccinate Synthetase, subunit A, domain 1"/>
    <property type="match status" value="1"/>
</dbReference>
<feature type="active site" description="Proton acceptor" evidence="9">
    <location>
        <position position="20"/>
    </location>
</feature>
<feature type="binding site" evidence="9">
    <location>
        <begin position="308"/>
        <end position="314"/>
    </location>
    <ligand>
        <name>substrate</name>
    </ligand>
</feature>
<dbReference type="PROSITE" id="PS01266">
    <property type="entry name" value="ADENYLOSUCCIN_SYN_1"/>
    <property type="match status" value="1"/>
</dbReference>
<feature type="binding site" evidence="9">
    <location>
        <begin position="19"/>
        <end position="25"/>
    </location>
    <ligand>
        <name>GTP</name>
        <dbReference type="ChEBI" id="CHEBI:37565"/>
    </ligand>
</feature>
<feature type="binding site" evidence="9">
    <location>
        <position position="153"/>
    </location>
    <ligand>
        <name>IMP</name>
        <dbReference type="ChEBI" id="CHEBI:58053"/>
        <note>ligand shared between dimeric partners</note>
    </ligand>
</feature>
<dbReference type="Gene3D" id="3.90.170.10">
    <property type="entry name" value="Adenylosuccinate Synthetase, subunit A, domain 3"/>
    <property type="match status" value="1"/>
</dbReference>
<evidence type="ECO:0000256" key="9">
    <source>
        <dbReference type="HAMAP-Rule" id="MF_03125"/>
    </source>
</evidence>
<feature type="binding site" evidence="9">
    <location>
        <position position="233"/>
    </location>
    <ligand>
        <name>IMP</name>
        <dbReference type="ChEBI" id="CHEBI:58053"/>
    </ligand>
</feature>
<dbReference type="SMART" id="SM00788">
    <property type="entry name" value="Adenylsucc_synt"/>
    <property type="match status" value="1"/>
</dbReference>
<dbReference type="EC" id="6.3.4.4" evidence="9 11"/>
<dbReference type="NCBIfam" id="NF002223">
    <property type="entry name" value="PRK01117.1"/>
    <property type="match status" value="1"/>
</dbReference>
<feature type="active site" description="Proton donor" evidence="9">
    <location>
        <position position="50"/>
    </location>
</feature>
<dbReference type="GO" id="GO:0005737">
    <property type="term" value="C:cytoplasm"/>
    <property type="evidence" value="ECO:0007669"/>
    <property type="project" value="UniProtKB-SubCell"/>
</dbReference>
<comment type="catalytic activity">
    <reaction evidence="8 9 11">
        <text>IMP + L-aspartate + GTP = N(6)-(1,2-dicarboxyethyl)-AMP + GDP + phosphate + 2 H(+)</text>
        <dbReference type="Rhea" id="RHEA:15753"/>
        <dbReference type="ChEBI" id="CHEBI:15378"/>
        <dbReference type="ChEBI" id="CHEBI:29991"/>
        <dbReference type="ChEBI" id="CHEBI:37565"/>
        <dbReference type="ChEBI" id="CHEBI:43474"/>
        <dbReference type="ChEBI" id="CHEBI:57567"/>
        <dbReference type="ChEBI" id="CHEBI:58053"/>
        <dbReference type="ChEBI" id="CHEBI:58189"/>
        <dbReference type="EC" id="6.3.4.4"/>
    </reaction>
</comment>
<accession>A0ABD6EC44</accession>
<dbReference type="FunFam" id="3.90.170.10:FF:000001">
    <property type="entry name" value="Adenylosuccinate synthetase"/>
    <property type="match status" value="1"/>
</dbReference>
<dbReference type="PROSITE" id="PS00513">
    <property type="entry name" value="ADENYLOSUCCIN_SYN_2"/>
    <property type="match status" value="1"/>
</dbReference>
<dbReference type="PANTHER" id="PTHR11846">
    <property type="entry name" value="ADENYLOSUCCINATE SYNTHETASE"/>
    <property type="match status" value="1"/>
</dbReference>
<sequence length="433" mass="47492">MVPQVNKAPVTVLLGAQWGDEGKGKVIDFLISNRKVHVTARCAGGNNAGHTVVVNGAKYDFHILPSGIIDDQCFNIIGNGVVLNLDSFFDELEHNKVLNQPGWEKRLMISELAHLVFSIHTVVDGQQEDILSHSKLGTTKRGIGPTYSSKCFRNGIRVCDLLGDFDEFSRKYHSLVELYRKQFPSVNVDIDGELCRFKQHAAVLKELNIVGDAVSCLDDMRTKGNAILVEGANGTMLDIDFGTYPYVTSSNATVGGAITGLGLPPSSIKEVIGVAKAYLTRVGSGPFPTELKNDIGDQLQQIGKEVGVTTGRKRRCGWLDLFLLKRANTINGFTGLALTKLDVLDSFATIKVAVGYKLNGVCLNAPPSRISDWNEVQVQYSEFPGWKTNISGVRNYAELPENCRKYVEFIEEYVGVPIKWIGVGEDRGSLIVR</sequence>
<dbReference type="PANTHER" id="PTHR11846:SF0">
    <property type="entry name" value="ADENYLOSUCCINATE SYNTHETASE"/>
    <property type="match status" value="1"/>
</dbReference>
<comment type="function">
    <text evidence="9">Plays an important role in the de novo pathway and in the salvage pathway of purine nucleotide biosynthesis. Catalyzes the first commited step in the biosynthesis of AMP from IMP.</text>
</comment>
<dbReference type="HAMAP" id="MF_00011">
    <property type="entry name" value="Adenylosucc_synth"/>
    <property type="match status" value="1"/>
</dbReference>
<dbReference type="InterPro" id="IPR018220">
    <property type="entry name" value="Adenylosuccin_syn_GTP-bd"/>
</dbReference>
<comment type="subcellular location">
    <subcellularLocation>
        <location evidence="9">Cytoplasm</location>
    </subcellularLocation>
</comment>
<dbReference type="EMBL" id="JBGFUD010002439">
    <property type="protein sequence ID" value="MFH4977600.1"/>
    <property type="molecule type" value="Genomic_DNA"/>
</dbReference>
<gene>
    <name evidence="12" type="ORF">AB6A40_004309</name>
</gene>
<dbReference type="Proteomes" id="UP001608902">
    <property type="component" value="Unassembled WGS sequence"/>
</dbReference>
<evidence type="ECO:0000256" key="1">
    <source>
        <dbReference type="ARBA" id="ARBA00011738"/>
    </source>
</evidence>
<evidence type="ECO:0000256" key="6">
    <source>
        <dbReference type="ARBA" id="ARBA00022842"/>
    </source>
</evidence>
<evidence type="ECO:0000256" key="5">
    <source>
        <dbReference type="ARBA" id="ARBA00022755"/>
    </source>
</evidence>
<keyword evidence="4 9" id="KW-0547">Nucleotide-binding</keyword>
<evidence type="ECO:0000256" key="2">
    <source>
        <dbReference type="ARBA" id="ARBA00022598"/>
    </source>
</evidence>
<evidence type="ECO:0000313" key="13">
    <source>
        <dbReference type="Proteomes" id="UP001608902"/>
    </source>
</evidence>
<evidence type="ECO:0000313" key="12">
    <source>
        <dbReference type="EMBL" id="MFH4977600.1"/>
    </source>
</evidence>
<comment type="function">
    <text evidence="11">Plays an important role in the de novo pathway of purine nucleotide biosynthesis.</text>
</comment>
<dbReference type="Pfam" id="PF00709">
    <property type="entry name" value="Adenylsucc_synt"/>
    <property type="match status" value="1"/>
</dbReference>
<keyword evidence="5 9" id="KW-0658">Purine biosynthesis</keyword>
<dbReference type="NCBIfam" id="TIGR00184">
    <property type="entry name" value="purA"/>
    <property type="match status" value="1"/>
</dbReference>
<feature type="active site" evidence="10">
    <location>
        <position position="150"/>
    </location>
</feature>
<comment type="cofactor">
    <cofactor evidence="9">
        <name>Mg(2+)</name>
        <dbReference type="ChEBI" id="CHEBI:18420"/>
    </cofactor>
    <text evidence="9">Binds 1 Mg(2+) ion per subunit.</text>
</comment>
<dbReference type="InterPro" id="IPR042111">
    <property type="entry name" value="Adenylosuccinate_synth_dom3"/>
</dbReference>
<organism evidence="12 13">
    <name type="scientific">Gnathostoma spinigerum</name>
    <dbReference type="NCBI Taxonomy" id="75299"/>
    <lineage>
        <taxon>Eukaryota</taxon>
        <taxon>Metazoa</taxon>
        <taxon>Ecdysozoa</taxon>
        <taxon>Nematoda</taxon>
        <taxon>Chromadorea</taxon>
        <taxon>Rhabditida</taxon>
        <taxon>Spirurina</taxon>
        <taxon>Gnathostomatomorpha</taxon>
        <taxon>Gnathostomatoidea</taxon>
        <taxon>Gnathostomatidae</taxon>
        <taxon>Gnathostoma</taxon>
    </lineage>
</organism>
<comment type="similarity">
    <text evidence="9 11">Belongs to the adenylosuccinate synthetase family.</text>
</comment>
<protein>
    <recommendedName>
        <fullName evidence="9 11">Adenylosuccinate synthetase</fullName>
        <shortName evidence="9">AMPSase</shortName>
        <shortName evidence="9">AdSS</shortName>
        <ecNumber evidence="9 11">6.3.4.4</ecNumber>
    </recommendedName>
    <alternativeName>
        <fullName evidence="9">IMP--aspartate ligase</fullName>
    </alternativeName>
</protein>
<evidence type="ECO:0000256" key="11">
    <source>
        <dbReference type="RuleBase" id="RU000520"/>
    </source>
</evidence>
<dbReference type="GO" id="GO:0044208">
    <property type="term" value="P:'de novo' AMP biosynthetic process"/>
    <property type="evidence" value="ECO:0007669"/>
    <property type="project" value="UniProtKB-UniRule"/>
</dbReference>
<feature type="binding site" evidence="9">
    <location>
        <begin position="49"/>
        <end position="51"/>
    </location>
    <ligand>
        <name>GTP</name>
        <dbReference type="ChEBI" id="CHEBI:37565"/>
    </ligand>
</feature>
<feature type="binding site" evidence="9">
    <location>
        <position position="312"/>
    </location>
    <ligand>
        <name>IMP</name>
        <dbReference type="ChEBI" id="CHEBI:58053"/>
    </ligand>
</feature>
<dbReference type="InterPro" id="IPR001114">
    <property type="entry name" value="Adenylosuccinate_synthetase"/>
</dbReference>
<feature type="binding site" evidence="9">
    <location>
        <position position="49"/>
    </location>
    <ligand>
        <name>Mg(2+)</name>
        <dbReference type="ChEBI" id="CHEBI:18420"/>
    </ligand>
</feature>
<keyword evidence="6 9" id="KW-0460">Magnesium</keyword>
<dbReference type="InterPro" id="IPR033128">
    <property type="entry name" value="Adenylosuccin_syn_Lys_AS"/>
</dbReference>
<dbReference type="SUPFAM" id="SSF52540">
    <property type="entry name" value="P-loop containing nucleoside triphosphate hydrolases"/>
    <property type="match status" value="1"/>
</dbReference>
<dbReference type="GO" id="GO:0005525">
    <property type="term" value="F:GTP binding"/>
    <property type="evidence" value="ECO:0007669"/>
    <property type="project" value="UniProtKB-UniRule"/>
</dbReference>
<keyword evidence="3 9" id="KW-0479">Metal-binding</keyword>
<keyword evidence="13" id="KW-1185">Reference proteome</keyword>
<evidence type="ECO:0000256" key="10">
    <source>
        <dbReference type="PROSITE-ProRule" id="PRU10134"/>
    </source>
</evidence>
<feature type="binding site" evidence="9">
    <location>
        <position position="139"/>
    </location>
    <ligand>
        <name>IMP</name>
        <dbReference type="ChEBI" id="CHEBI:58053"/>
    </ligand>
</feature>